<feature type="domain" description="Peptidase M13 N-terminal" evidence="1">
    <location>
        <begin position="3"/>
        <end position="144"/>
    </location>
</feature>
<reference evidence="2" key="1">
    <citation type="journal article" date="2020" name="Nature">
        <title>Giant virus diversity and host interactions through global metagenomics.</title>
        <authorList>
            <person name="Schulz F."/>
            <person name="Roux S."/>
            <person name="Paez-Espino D."/>
            <person name="Jungbluth S."/>
            <person name="Walsh D.A."/>
            <person name="Denef V.J."/>
            <person name="McMahon K.D."/>
            <person name="Konstantinidis K.T."/>
            <person name="Eloe-Fadrosh E.A."/>
            <person name="Kyrpides N.C."/>
            <person name="Woyke T."/>
        </authorList>
    </citation>
    <scope>NUCLEOTIDE SEQUENCE</scope>
    <source>
        <strain evidence="2">GVMAG-M-3300025860-20</strain>
    </source>
</reference>
<proteinExistence type="predicted"/>
<dbReference type="InterPro" id="IPR042089">
    <property type="entry name" value="Peptidase_M13_dom_2"/>
</dbReference>
<dbReference type="GO" id="GO:0005886">
    <property type="term" value="C:plasma membrane"/>
    <property type="evidence" value="ECO:0007669"/>
    <property type="project" value="TreeGrafter"/>
</dbReference>
<dbReference type="EMBL" id="MN740327">
    <property type="protein sequence ID" value="QHU00460.1"/>
    <property type="molecule type" value="Genomic_DNA"/>
</dbReference>
<dbReference type="AlphaFoldDB" id="A0A6C0J6G5"/>
<name>A0A6C0J6G5_9ZZZZ</name>
<dbReference type="InterPro" id="IPR000718">
    <property type="entry name" value="Peptidase_M13"/>
</dbReference>
<dbReference type="GO" id="GO:0016485">
    <property type="term" value="P:protein processing"/>
    <property type="evidence" value="ECO:0007669"/>
    <property type="project" value="TreeGrafter"/>
</dbReference>
<dbReference type="InterPro" id="IPR024079">
    <property type="entry name" value="MetalloPept_cat_dom_sf"/>
</dbReference>
<dbReference type="GO" id="GO:0004222">
    <property type="term" value="F:metalloendopeptidase activity"/>
    <property type="evidence" value="ECO:0007669"/>
    <property type="project" value="InterPro"/>
</dbReference>
<evidence type="ECO:0000259" key="1">
    <source>
        <dbReference type="Pfam" id="PF05649"/>
    </source>
</evidence>
<dbReference type="PANTHER" id="PTHR11733:SF241">
    <property type="entry name" value="GH26575P-RELATED"/>
    <property type="match status" value="1"/>
</dbReference>
<protein>
    <recommendedName>
        <fullName evidence="1">Peptidase M13 N-terminal domain-containing protein</fullName>
    </recommendedName>
</protein>
<dbReference type="SUPFAM" id="SSF55486">
    <property type="entry name" value="Metalloproteases ('zincins'), catalytic domain"/>
    <property type="match status" value="1"/>
</dbReference>
<accession>A0A6C0J6G5</accession>
<dbReference type="PANTHER" id="PTHR11733">
    <property type="entry name" value="ZINC METALLOPROTEASE FAMILY M13 NEPRILYSIN-RELATED"/>
    <property type="match status" value="1"/>
</dbReference>
<dbReference type="Pfam" id="PF05649">
    <property type="entry name" value="Peptidase_M13_N"/>
    <property type="match status" value="1"/>
</dbReference>
<sequence length="190" mass="22379">MNDVIIQNPNLMESLQDFINSTELCVLQQHLKFAVLCTYAPYQTSTIVNLNFDFYEKQLDGQKKLDDLWKRALSRCETFLGDEVGKLYVARHFPLIKQQQCQEMIDLLIKSLRETLQNIDWMSDVTKTVALLKLDTFVPKVGVPSKYHSIEGLWPDGLNNDMTVIFKQWSQWDWKYMECNKLYEKVDKEL</sequence>
<dbReference type="Gene3D" id="1.10.1380.10">
    <property type="entry name" value="Neutral endopeptidase , domain2"/>
    <property type="match status" value="1"/>
</dbReference>
<evidence type="ECO:0000313" key="2">
    <source>
        <dbReference type="EMBL" id="QHU00460.1"/>
    </source>
</evidence>
<dbReference type="Gene3D" id="3.40.390.10">
    <property type="entry name" value="Collagenase (Catalytic Domain)"/>
    <property type="match status" value="1"/>
</dbReference>
<dbReference type="InterPro" id="IPR008753">
    <property type="entry name" value="Peptidase_M13_N"/>
</dbReference>
<organism evidence="2">
    <name type="scientific">viral metagenome</name>
    <dbReference type="NCBI Taxonomy" id="1070528"/>
    <lineage>
        <taxon>unclassified sequences</taxon>
        <taxon>metagenomes</taxon>
        <taxon>organismal metagenomes</taxon>
    </lineage>
</organism>
<dbReference type="PROSITE" id="PS51885">
    <property type="entry name" value="NEPRILYSIN"/>
    <property type="match status" value="1"/>
</dbReference>